<keyword evidence="3" id="KW-1185">Reference proteome</keyword>
<organism evidence="2 3">
    <name type="scientific">Cutaneotrichosporon oleaginosum</name>
    <dbReference type="NCBI Taxonomy" id="879819"/>
    <lineage>
        <taxon>Eukaryota</taxon>
        <taxon>Fungi</taxon>
        <taxon>Dikarya</taxon>
        <taxon>Basidiomycota</taxon>
        <taxon>Agaricomycotina</taxon>
        <taxon>Tremellomycetes</taxon>
        <taxon>Trichosporonales</taxon>
        <taxon>Trichosporonaceae</taxon>
        <taxon>Cutaneotrichosporon</taxon>
    </lineage>
</organism>
<feature type="compositionally biased region" description="Basic and acidic residues" evidence="1">
    <location>
        <begin position="109"/>
        <end position="122"/>
    </location>
</feature>
<evidence type="ECO:0000313" key="3">
    <source>
        <dbReference type="Proteomes" id="UP000053611"/>
    </source>
</evidence>
<sequence length="122" mass="13536">MWSPAEGRSQERILRSGQVHPAPTGLCESHDFPLQTIPLELYCHPLLPRSEAVRCHHFREFFEAKTPSWKPKDREGSSMSRPNDSGGCATWVDGGNDRSPAAAESCEVDDGRDGLVEERCNG</sequence>
<dbReference type="GeneID" id="28980246"/>
<reference evidence="2 3" key="1">
    <citation type="submission" date="2015-03" db="EMBL/GenBank/DDBJ databases">
        <title>Genomics and transcriptomics of the oil-accumulating basidiomycete yeast T. oleaginosus allow insights into substrate utilization and the diverse evolutionary trajectories of mating systems in fungi.</title>
        <authorList>
            <consortium name="DOE Joint Genome Institute"/>
            <person name="Kourist R."/>
            <person name="Kracht O."/>
            <person name="Bracharz F."/>
            <person name="Lipzen A."/>
            <person name="Nolan M."/>
            <person name="Ohm R."/>
            <person name="Grigoriev I."/>
            <person name="Sun S."/>
            <person name="Heitman J."/>
            <person name="Bruck T."/>
            <person name="Nowrousian M."/>
        </authorList>
    </citation>
    <scope>NUCLEOTIDE SEQUENCE [LARGE SCALE GENOMIC DNA]</scope>
    <source>
        <strain evidence="2 3">IBC0246</strain>
    </source>
</reference>
<dbReference type="Proteomes" id="UP000053611">
    <property type="component" value="Unassembled WGS sequence"/>
</dbReference>
<dbReference type="EMBL" id="KQ087177">
    <property type="protein sequence ID" value="KLT46403.1"/>
    <property type="molecule type" value="Genomic_DNA"/>
</dbReference>
<evidence type="ECO:0000313" key="2">
    <source>
        <dbReference type="EMBL" id="KLT46403.1"/>
    </source>
</evidence>
<gene>
    <name evidence="2" type="ORF">CC85DRAFT_1605</name>
</gene>
<protein>
    <submittedName>
        <fullName evidence="2">Uncharacterized protein</fullName>
    </submittedName>
</protein>
<dbReference type="RefSeq" id="XP_018282894.1">
    <property type="nucleotide sequence ID" value="XM_018419643.1"/>
</dbReference>
<accession>A0A0J0XZE0</accession>
<proteinExistence type="predicted"/>
<evidence type="ECO:0000256" key="1">
    <source>
        <dbReference type="SAM" id="MobiDB-lite"/>
    </source>
</evidence>
<feature type="region of interest" description="Disordered" evidence="1">
    <location>
        <begin position="66"/>
        <end position="122"/>
    </location>
</feature>
<dbReference type="AlphaFoldDB" id="A0A0J0XZE0"/>
<name>A0A0J0XZE0_9TREE</name>